<proteinExistence type="predicted"/>
<organism evidence="1 2">
    <name type="scientific">Chelativorans composti</name>
    <dbReference type="NCBI Taxonomy" id="768533"/>
    <lineage>
        <taxon>Bacteria</taxon>
        <taxon>Pseudomonadati</taxon>
        <taxon>Pseudomonadota</taxon>
        <taxon>Alphaproteobacteria</taxon>
        <taxon>Hyphomicrobiales</taxon>
        <taxon>Phyllobacteriaceae</taxon>
        <taxon>Chelativorans</taxon>
    </lineage>
</organism>
<accession>A0ABW5DI61</accession>
<comment type="caution">
    <text evidence="1">The sequence shown here is derived from an EMBL/GenBank/DDBJ whole genome shotgun (WGS) entry which is preliminary data.</text>
</comment>
<evidence type="ECO:0000313" key="1">
    <source>
        <dbReference type="EMBL" id="MFD2259251.1"/>
    </source>
</evidence>
<protein>
    <submittedName>
        <fullName evidence="1">Uncharacterized protein</fullName>
    </submittedName>
</protein>
<dbReference type="Gene3D" id="3.30.2440.10">
    <property type="entry name" value="Secreted effector protein SifA"/>
    <property type="match status" value="1"/>
</dbReference>
<sequence>MSNVLFVASRHGEFGITQADIRRAQKPDTLAARLDRIWDKITDWFLGTNYTEAKRHLRVLYDADASPEAKAESFFRLKSLAAPAYQDRFSVAVEPFGYALRIDYGGRLDPYEFSIRLCDPDALAAALNEHTSKAITDPAARETYEKALLADIPRSRYSLRTDRIRFTDDEPRLVTFREAIANVPGNLNQMTAATAIASQKFFAYLIESSSAVVDPRKFMHIGGEGQTTYNFYSDRKGGVVMHARSAAQWQSDIKSPEAMKQIEALAGQRPAMLLDPVYDARIVIDSDGRVSVLSAVVGMDPDRKP</sequence>
<evidence type="ECO:0000313" key="2">
    <source>
        <dbReference type="Proteomes" id="UP001597373"/>
    </source>
</evidence>
<reference evidence="2" key="1">
    <citation type="journal article" date="2019" name="Int. J. Syst. Evol. Microbiol.">
        <title>The Global Catalogue of Microorganisms (GCM) 10K type strain sequencing project: providing services to taxonomists for standard genome sequencing and annotation.</title>
        <authorList>
            <consortium name="The Broad Institute Genomics Platform"/>
            <consortium name="The Broad Institute Genome Sequencing Center for Infectious Disease"/>
            <person name="Wu L."/>
            <person name="Ma J."/>
        </authorList>
    </citation>
    <scope>NUCLEOTIDE SEQUENCE [LARGE SCALE GENOMIC DNA]</scope>
    <source>
        <strain evidence="2">KCTC 23707</strain>
    </source>
</reference>
<name>A0ABW5DI61_9HYPH</name>
<dbReference type="EMBL" id="JBHUIR010000020">
    <property type="protein sequence ID" value="MFD2259251.1"/>
    <property type="molecule type" value="Genomic_DNA"/>
</dbReference>
<keyword evidence="2" id="KW-1185">Reference proteome</keyword>
<gene>
    <name evidence="1" type="ORF">ACFSMZ_05680</name>
</gene>
<dbReference type="RefSeq" id="WP_345098731.1">
    <property type="nucleotide sequence ID" value="NZ_BAABGS010000018.1"/>
</dbReference>
<dbReference type="Proteomes" id="UP001597373">
    <property type="component" value="Unassembled WGS sequence"/>
</dbReference>